<dbReference type="EC" id="2.7.8.-" evidence="12"/>
<dbReference type="Pfam" id="PF13091">
    <property type="entry name" value="PLDc_2"/>
    <property type="match status" value="2"/>
</dbReference>
<dbReference type="InterPro" id="IPR025202">
    <property type="entry name" value="PLD-like_dom"/>
</dbReference>
<keyword evidence="10" id="KW-0594">Phospholipid biosynthesis</keyword>
<reference evidence="15 16" key="1">
    <citation type="submission" date="2016-10" db="EMBL/GenBank/DDBJ databases">
        <authorList>
            <person name="de Groot N.N."/>
        </authorList>
    </citation>
    <scope>NUCLEOTIDE SEQUENCE [LARGE SCALE GENOMIC DNA]</scope>
    <source>
        <strain evidence="15 16">DSM 22274</strain>
    </source>
</reference>
<evidence type="ECO:0000256" key="12">
    <source>
        <dbReference type="NCBIfam" id="TIGR04265"/>
    </source>
</evidence>
<dbReference type="GO" id="GO:0008808">
    <property type="term" value="F:cardiolipin synthase activity"/>
    <property type="evidence" value="ECO:0007669"/>
    <property type="project" value="UniProtKB-UniRule"/>
</dbReference>
<dbReference type="PROSITE" id="PS50035">
    <property type="entry name" value="PLD"/>
    <property type="match status" value="2"/>
</dbReference>
<evidence type="ECO:0000256" key="5">
    <source>
        <dbReference type="ARBA" id="ARBA00022692"/>
    </source>
</evidence>
<keyword evidence="9 13" id="KW-0472">Membrane</keyword>
<feature type="domain" description="PLD phosphodiesterase" evidence="14">
    <location>
        <begin position="231"/>
        <end position="258"/>
    </location>
</feature>
<dbReference type="Pfam" id="PF13396">
    <property type="entry name" value="PLDc_N"/>
    <property type="match status" value="1"/>
</dbReference>
<dbReference type="PANTHER" id="PTHR21248">
    <property type="entry name" value="CARDIOLIPIN SYNTHASE"/>
    <property type="match status" value="1"/>
</dbReference>
<keyword evidence="3" id="KW-0444">Lipid biosynthesis</keyword>
<dbReference type="GO" id="GO:0032049">
    <property type="term" value="P:cardiolipin biosynthetic process"/>
    <property type="evidence" value="ECO:0007669"/>
    <property type="project" value="UniProtKB-UniRule"/>
</dbReference>
<dbReference type="EMBL" id="FNTV01000001">
    <property type="protein sequence ID" value="SED83479.1"/>
    <property type="molecule type" value="Genomic_DNA"/>
</dbReference>
<evidence type="ECO:0000256" key="4">
    <source>
        <dbReference type="ARBA" id="ARBA00022679"/>
    </source>
</evidence>
<dbReference type="CDD" id="cd09158">
    <property type="entry name" value="PLDc_EcCLS_like_2"/>
    <property type="match status" value="1"/>
</dbReference>
<dbReference type="Gene3D" id="3.30.870.10">
    <property type="entry name" value="Endonuclease Chain A"/>
    <property type="match status" value="2"/>
</dbReference>
<evidence type="ECO:0000256" key="13">
    <source>
        <dbReference type="SAM" id="Phobius"/>
    </source>
</evidence>
<evidence type="ECO:0000256" key="3">
    <source>
        <dbReference type="ARBA" id="ARBA00022516"/>
    </source>
</evidence>
<evidence type="ECO:0000256" key="9">
    <source>
        <dbReference type="ARBA" id="ARBA00023136"/>
    </source>
</evidence>
<evidence type="ECO:0000256" key="1">
    <source>
        <dbReference type="ARBA" id="ARBA00004651"/>
    </source>
</evidence>
<gene>
    <name evidence="15" type="ORF">SAMN04489740_0090</name>
</gene>
<feature type="transmembrane region" description="Helical" evidence="13">
    <location>
        <begin position="50"/>
        <end position="73"/>
    </location>
</feature>
<keyword evidence="2" id="KW-1003">Cell membrane</keyword>
<dbReference type="InterPro" id="IPR022924">
    <property type="entry name" value="Cardiolipin_synthase"/>
</dbReference>
<proteinExistence type="predicted"/>
<dbReference type="GO" id="GO:0005886">
    <property type="term" value="C:plasma membrane"/>
    <property type="evidence" value="ECO:0007669"/>
    <property type="project" value="UniProtKB-SubCell"/>
</dbReference>
<evidence type="ECO:0000256" key="11">
    <source>
        <dbReference type="ARBA" id="ARBA00023264"/>
    </source>
</evidence>
<keyword evidence="6" id="KW-0677">Repeat</keyword>
<sequence length="499" mass="55804">MSYLGEIILLSIRHWLSDAGNLAWIFLALHIILGAIAVAYISARRRPATAIAWMLTIIFVPYVGLVAFLLVGFSRLPKARRDKQKFVNELILDRTEGFDQLSHRDEWPQGLAGLVTLNSTLGALPMVGGNDVELLPDYHGSIAAMAQAIDEARDYVHVEFYILVADQVTEPFFAALERAVARGVSVRVLSDHLASLMNPGRKATLARLAAIGADYHAMLPLRPWKGHWQRVDLRNHRKLMVVDGQVGFSGSQNLVHESYNKKKNIARGLRWHELMMRIHGPAVRELDAVFVTDWYSETEDLLVLDTSAVVLDPAPHRVDVQVVPSGPSFENDNNLKLFVAMIHQATERVSITSPYFVPEDSILLAMITAAGRGLSVELFVSEIGDQAMVYHAQRSYYEALLRAGVKIYLYKAPEVLHAKHFSIDADVAVVGSSNMDVRSFSLNMEISVLIHSGSFVDQLRAIEDGYRANSRELELADWIKRPVMEKFWDSAARLTSNLQ</sequence>
<name>A0A1H5DX20_9MICC</name>
<evidence type="ECO:0000259" key="14">
    <source>
        <dbReference type="PROSITE" id="PS50035"/>
    </source>
</evidence>
<dbReference type="Proteomes" id="UP000182725">
    <property type="component" value="Unassembled WGS sequence"/>
</dbReference>
<keyword evidence="11" id="KW-1208">Phospholipid metabolism</keyword>
<accession>A0A1H5DX20</accession>
<evidence type="ECO:0000256" key="10">
    <source>
        <dbReference type="ARBA" id="ARBA00023209"/>
    </source>
</evidence>
<organism evidence="15 16">
    <name type="scientific">Arthrobacter alpinus</name>
    <dbReference type="NCBI Taxonomy" id="656366"/>
    <lineage>
        <taxon>Bacteria</taxon>
        <taxon>Bacillati</taxon>
        <taxon>Actinomycetota</taxon>
        <taxon>Actinomycetes</taxon>
        <taxon>Micrococcales</taxon>
        <taxon>Micrococcaceae</taxon>
        <taxon>Arthrobacter</taxon>
    </lineage>
</organism>
<evidence type="ECO:0000256" key="7">
    <source>
        <dbReference type="ARBA" id="ARBA00022989"/>
    </source>
</evidence>
<dbReference type="AlphaFoldDB" id="A0A1H5DX20"/>
<feature type="transmembrane region" description="Helical" evidence="13">
    <location>
        <begin position="22"/>
        <end position="43"/>
    </location>
</feature>
<keyword evidence="5 13" id="KW-0812">Transmembrane</keyword>
<dbReference type="SMART" id="SM00155">
    <property type="entry name" value="PLDc"/>
    <property type="match status" value="2"/>
</dbReference>
<dbReference type="InterPro" id="IPR027379">
    <property type="entry name" value="CLS_N"/>
</dbReference>
<evidence type="ECO:0000313" key="16">
    <source>
        <dbReference type="Proteomes" id="UP000182725"/>
    </source>
</evidence>
<keyword evidence="8" id="KW-0443">Lipid metabolism</keyword>
<keyword evidence="4" id="KW-0808">Transferase</keyword>
<evidence type="ECO:0000256" key="6">
    <source>
        <dbReference type="ARBA" id="ARBA00022737"/>
    </source>
</evidence>
<dbReference type="InterPro" id="IPR001736">
    <property type="entry name" value="PLipase_D/transphosphatidylase"/>
</dbReference>
<evidence type="ECO:0000313" key="15">
    <source>
        <dbReference type="EMBL" id="SED83479.1"/>
    </source>
</evidence>
<feature type="domain" description="PLD phosphodiesterase" evidence="14">
    <location>
        <begin position="412"/>
        <end position="439"/>
    </location>
</feature>
<comment type="subcellular location">
    <subcellularLocation>
        <location evidence="1">Cell membrane</location>
        <topology evidence="1">Multi-pass membrane protein</topology>
    </subcellularLocation>
</comment>
<dbReference type="SUPFAM" id="SSF56024">
    <property type="entry name" value="Phospholipase D/nuclease"/>
    <property type="match status" value="2"/>
</dbReference>
<evidence type="ECO:0000256" key="8">
    <source>
        <dbReference type="ARBA" id="ARBA00023098"/>
    </source>
</evidence>
<protein>
    <recommendedName>
        <fullName evidence="12">Cardiolipin synthase</fullName>
        <ecNumber evidence="12">2.7.8.-</ecNumber>
    </recommendedName>
</protein>
<dbReference type="PANTHER" id="PTHR21248:SF22">
    <property type="entry name" value="PHOSPHOLIPASE D"/>
    <property type="match status" value="1"/>
</dbReference>
<keyword evidence="7 13" id="KW-1133">Transmembrane helix</keyword>
<evidence type="ECO:0000256" key="2">
    <source>
        <dbReference type="ARBA" id="ARBA00022475"/>
    </source>
</evidence>
<dbReference type="NCBIfam" id="TIGR04265">
    <property type="entry name" value="bac_cardiolipin"/>
    <property type="match status" value="1"/>
</dbReference>